<dbReference type="PIRSF" id="PIRSF032079">
    <property type="entry name" value="UCP032079"/>
    <property type="match status" value="1"/>
</dbReference>
<dbReference type="InterPro" id="IPR007129">
    <property type="entry name" value="Ubiqinol_cyt_c_chaperone_CPB3"/>
</dbReference>
<comment type="similarity">
    <text evidence="2">Belongs to the UPF0174 family.</text>
</comment>
<name>A0A084UBW2_9HYPH</name>
<proteinExistence type="inferred from homology"/>
<dbReference type="PANTHER" id="PTHR12184">
    <property type="entry name" value="UBIQUINOL-CYTOCHROME C REDUCTASE COMPLEX ASSEMBLY FACTOR 1 FAMILY MEMBER"/>
    <property type="match status" value="1"/>
</dbReference>
<gene>
    <name evidence="4" type="ORF">EL18_01483</name>
</gene>
<dbReference type="Proteomes" id="UP000053675">
    <property type="component" value="Unassembled WGS sequence"/>
</dbReference>
<protein>
    <recommendedName>
        <fullName evidence="3">Ubiquinol-cytochrome c chaperone domain-containing protein</fullName>
    </recommendedName>
</protein>
<organism evidence="4 5">
    <name type="scientific">Nitratireductor basaltis</name>
    <dbReference type="NCBI Taxonomy" id="472175"/>
    <lineage>
        <taxon>Bacteria</taxon>
        <taxon>Pseudomonadati</taxon>
        <taxon>Pseudomonadota</taxon>
        <taxon>Alphaproteobacteria</taxon>
        <taxon>Hyphomicrobiales</taxon>
        <taxon>Phyllobacteriaceae</taxon>
        <taxon>Nitratireductor</taxon>
    </lineage>
</organism>
<feature type="domain" description="Ubiquinol-cytochrome c chaperone" evidence="3">
    <location>
        <begin position="36"/>
        <end position="174"/>
    </location>
</feature>
<dbReference type="eggNOG" id="COG5452">
    <property type="taxonomic scope" value="Bacteria"/>
</dbReference>
<evidence type="ECO:0000313" key="5">
    <source>
        <dbReference type="Proteomes" id="UP000053675"/>
    </source>
</evidence>
<reference evidence="4 5" key="1">
    <citation type="submission" date="2014-05" db="EMBL/GenBank/DDBJ databases">
        <title>Draft Genome Sequence of Nitratireductor basaltis Strain UMTGB225, A Marine Bacterium Isolated from Green Barrel Tunicate.</title>
        <authorList>
            <person name="Gan H.Y."/>
        </authorList>
    </citation>
    <scope>NUCLEOTIDE SEQUENCE [LARGE SCALE GENOMIC DNA]</scope>
    <source>
        <strain evidence="4 5">UMTGB225</strain>
    </source>
</reference>
<sequence length="178" mass="19922">MLQWLSGTARRNRRAVVDRLYAQIVAAARQPVPYADWQVPDTPLGRFEMLSLHLFLLLHRIRDRKGALADIGQEVTDQFFKDVDHSLRELGIGDMGVPKRIKKLARMFYGRLSSYGEAIDAGDDAALAAALKRNLRPEAEEWDEANHLASYVMKAHEALAAAPDEDIQSGKLAFPEPA</sequence>
<accession>A0A084UBW2</accession>
<dbReference type="Pfam" id="PF03981">
    <property type="entry name" value="Ubiq_cyt_C_chap"/>
    <property type="match status" value="1"/>
</dbReference>
<dbReference type="EMBL" id="JMQM01000001">
    <property type="protein sequence ID" value="KFB10448.1"/>
    <property type="molecule type" value="Genomic_DNA"/>
</dbReference>
<dbReference type="STRING" id="472175.EL18_01483"/>
<dbReference type="AlphaFoldDB" id="A0A084UBW2"/>
<dbReference type="PATRIC" id="fig|472175.3.peg.1494"/>
<comment type="caution">
    <text evidence="4">The sequence shown here is derived from an EMBL/GenBank/DDBJ whole genome shotgun (WGS) entry which is preliminary data.</text>
</comment>
<evidence type="ECO:0000256" key="2">
    <source>
        <dbReference type="ARBA" id="ARBA00006436"/>
    </source>
</evidence>
<dbReference type="InterPro" id="IPR021150">
    <property type="entry name" value="Ubiq_cyt_c_chap"/>
</dbReference>
<comment type="similarity">
    <text evidence="1">Belongs to the CBP3 family.</text>
</comment>
<dbReference type="OrthoDB" id="7158889at2"/>
<dbReference type="PANTHER" id="PTHR12184:SF1">
    <property type="entry name" value="UBIQUINOL-CYTOCHROME-C REDUCTASE COMPLEX ASSEMBLY FACTOR 1"/>
    <property type="match status" value="1"/>
</dbReference>
<evidence type="ECO:0000259" key="3">
    <source>
        <dbReference type="Pfam" id="PF03981"/>
    </source>
</evidence>
<dbReference type="RefSeq" id="WP_036481283.1">
    <property type="nucleotide sequence ID" value="NZ_JMQM01000001.1"/>
</dbReference>
<keyword evidence="5" id="KW-1185">Reference proteome</keyword>
<dbReference type="InterPro" id="IPR014569">
    <property type="entry name" value="Ubq_cyt-c_CBP3-rel"/>
</dbReference>
<evidence type="ECO:0000313" key="4">
    <source>
        <dbReference type="EMBL" id="KFB10448.1"/>
    </source>
</evidence>
<evidence type="ECO:0000256" key="1">
    <source>
        <dbReference type="ARBA" id="ARBA00006407"/>
    </source>
</evidence>